<dbReference type="AlphaFoldDB" id="A0A8H4N1M0"/>
<name>A0A8H4N1M0_9PEZI</name>
<evidence type="ECO:0000313" key="3">
    <source>
        <dbReference type="Proteomes" id="UP000572817"/>
    </source>
</evidence>
<protein>
    <submittedName>
        <fullName evidence="2">Uncharacterized protein</fullName>
    </submittedName>
</protein>
<accession>A0A8H4N1M0</accession>
<comment type="caution">
    <text evidence="2">The sequence shown here is derived from an EMBL/GenBank/DDBJ whole genome shotgun (WGS) entry which is preliminary data.</text>
</comment>
<dbReference type="EMBL" id="WWBZ02000051">
    <property type="protein sequence ID" value="KAF4303763.1"/>
    <property type="molecule type" value="Genomic_DNA"/>
</dbReference>
<organism evidence="2 3">
    <name type="scientific">Botryosphaeria dothidea</name>
    <dbReference type="NCBI Taxonomy" id="55169"/>
    <lineage>
        <taxon>Eukaryota</taxon>
        <taxon>Fungi</taxon>
        <taxon>Dikarya</taxon>
        <taxon>Ascomycota</taxon>
        <taxon>Pezizomycotina</taxon>
        <taxon>Dothideomycetes</taxon>
        <taxon>Dothideomycetes incertae sedis</taxon>
        <taxon>Botryosphaeriales</taxon>
        <taxon>Botryosphaeriaceae</taxon>
        <taxon>Botryosphaeria</taxon>
    </lineage>
</organism>
<dbReference type="Proteomes" id="UP000572817">
    <property type="component" value="Unassembled WGS sequence"/>
</dbReference>
<keyword evidence="3" id="KW-1185">Reference proteome</keyword>
<proteinExistence type="predicted"/>
<evidence type="ECO:0000313" key="2">
    <source>
        <dbReference type="EMBL" id="KAF4303763.1"/>
    </source>
</evidence>
<feature type="compositionally biased region" description="Polar residues" evidence="1">
    <location>
        <begin position="62"/>
        <end position="72"/>
    </location>
</feature>
<sequence>MSATINEDAVKSVSNQEGQVGSHVPPSEPLEKGGHKPGVLASEADKAGEFNIETLPAGSAPSDRTFNPNNASEVPAQAAGYTPSATESLGGATSGDVHTGLGHPGQGQTSVEQRHDGQHGGKKQGTGLVGVGATNTAGQVNHHDPGFASQRGLDKDVQTGTRGTIGGPAAEERLPESAETVAAEAPKDRSTSGEASFKAADA</sequence>
<evidence type="ECO:0000256" key="1">
    <source>
        <dbReference type="SAM" id="MobiDB-lite"/>
    </source>
</evidence>
<feature type="region of interest" description="Disordered" evidence="1">
    <location>
        <begin position="1"/>
        <end position="202"/>
    </location>
</feature>
<reference evidence="2" key="1">
    <citation type="submission" date="2020-04" db="EMBL/GenBank/DDBJ databases">
        <title>Genome Assembly and Annotation of Botryosphaeria dothidea sdau 11-99, a Latent Pathogen of Apple Fruit Ring Rot in China.</title>
        <authorList>
            <person name="Yu C."/>
            <person name="Diao Y."/>
            <person name="Lu Q."/>
            <person name="Zhao J."/>
            <person name="Cui S."/>
            <person name="Peng C."/>
            <person name="He B."/>
            <person name="Liu H."/>
        </authorList>
    </citation>
    <scope>NUCLEOTIDE SEQUENCE [LARGE SCALE GENOMIC DNA]</scope>
    <source>
        <strain evidence="2">Sdau11-99</strain>
    </source>
</reference>
<gene>
    <name evidence="2" type="ORF">GTA08_BOTSDO08106</name>
</gene>
<dbReference type="OrthoDB" id="3260716at2759"/>